<feature type="compositionally biased region" description="Basic and acidic residues" evidence="1">
    <location>
        <begin position="1"/>
        <end position="17"/>
    </location>
</feature>
<gene>
    <name evidence="2" type="ORF">F2P81_017815</name>
</gene>
<accession>A0A6A4SAL5</accession>
<sequence>MRQANRESSSESTDANRVRPKPGANSGEGLRARRAQFRPESWSVSLANIAAVADAKRTASLACSLFAANSSSGRSEATTRFVLFGVTAPNSNNKKLTANS</sequence>
<dbReference type="EMBL" id="VEVO01000016">
    <property type="protein sequence ID" value="KAF0028710.1"/>
    <property type="molecule type" value="Genomic_DNA"/>
</dbReference>
<evidence type="ECO:0000256" key="1">
    <source>
        <dbReference type="SAM" id="MobiDB-lite"/>
    </source>
</evidence>
<evidence type="ECO:0000313" key="2">
    <source>
        <dbReference type="EMBL" id="KAF0028710.1"/>
    </source>
</evidence>
<dbReference type="AlphaFoldDB" id="A0A6A4SAL5"/>
<dbReference type="Proteomes" id="UP000438429">
    <property type="component" value="Unassembled WGS sequence"/>
</dbReference>
<protein>
    <submittedName>
        <fullName evidence="2">Uncharacterized protein</fullName>
    </submittedName>
</protein>
<name>A0A6A4SAL5_SCOMX</name>
<organism evidence="2 3">
    <name type="scientific">Scophthalmus maximus</name>
    <name type="common">Turbot</name>
    <name type="synonym">Psetta maxima</name>
    <dbReference type="NCBI Taxonomy" id="52904"/>
    <lineage>
        <taxon>Eukaryota</taxon>
        <taxon>Metazoa</taxon>
        <taxon>Chordata</taxon>
        <taxon>Craniata</taxon>
        <taxon>Vertebrata</taxon>
        <taxon>Euteleostomi</taxon>
        <taxon>Actinopterygii</taxon>
        <taxon>Neopterygii</taxon>
        <taxon>Teleostei</taxon>
        <taxon>Neoteleostei</taxon>
        <taxon>Acanthomorphata</taxon>
        <taxon>Carangaria</taxon>
        <taxon>Pleuronectiformes</taxon>
        <taxon>Pleuronectoidei</taxon>
        <taxon>Scophthalmidae</taxon>
        <taxon>Scophthalmus</taxon>
    </lineage>
</organism>
<proteinExistence type="predicted"/>
<reference evidence="2 3" key="1">
    <citation type="submission" date="2019-06" db="EMBL/GenBank/DDBJ databases">
        <title>Draft genomes of female and male turbot (Scophthalmus maximus).</title>
        <authorList>
            <person name="Xu H."/>
            <person name="Xu X.-W."/>
            <person name="Shao C."/>
            <person name="Chen S."/>
        </authorList>
    </citation>
    <scope>NUCLEOTIDE SEQUENCE [LARGE SCALE GENOMIC DNA]</scope>
    <source>
        <strain evidence="2">Ysfricsl-2016a</strain>
        <tissue evidence="2">Blood</tissue>
    </source>
</reference>
<evidence type="ECO:0000313" key="3">
    <source>
        <dbReference type="Proteomes" id="UP000438429"/>
    </source>
</evidence>
<feature type="region of interest" description="Disordered" evidence="1">
    <location>
        <begin position="1"/>
        <end position="34"/>
    </location>
</feature>
<comment type="caution">
    <text evidence="2">The sequence shown here is derived from an EMBL/GenBank/DDBJ whole genome shotgun (WGS) entry which is preliminary data.</text>
</comment>